<reference evidence="2" key="1">
    <citation type="submission" date="2025-08" db="UniProtKB">
        <authorList>
            <consortium name="RefSeq"/>
        </authorList>
    </citation>
    <scope>IDENTIFICATION</scope>
    <source>
        <tissue evidence="2">Silk gland</tissue>
    </source>
</reference>
<protein>
    <submittedName>
        <fullName evidence="2">Uncharacterized protein LOC114250623 isoform X1</fullName>
    </submittedName>
</protein>
<evidence type="ECO:0000313" key="1">
    <source>
        <dbReference type="Proteomes" id="UP000504629"/>
    </source>
</evidence>
<dbReference type="AlphaFoldDB" id="A0A6J2KHG6"/>
<name>A0A6J2KHG6_BOMMA</name>
<sequence length="238" mass="27325">MDSESSLDVDCDSVSFPNNPNTCPLCNCQIKLYFINFTEKFLMCENDDCEFPFGHEDLQFVKLGNDYNGDDDLSSVFSRSTRASSVACSSVVSNIAWGEIEKMNRIYESEDSQLETRLLNSSADRDHVLMKSQKDKENDEELKKNIQNITQLTKELREAESNGPLRLQNQKWIQNLMRVQELSGVKLLREEEIERLKKKEPELGLGELTIDLASKEDEMSCIKIKIANRTEKPKEPEN</sequence>
<accession>A0A6J2KHG6</accession>
<dbReference type="RefSeq" id="XP_028040377.1">
    <property type="nucleotide sequence ID" value="XM_028184576.1"/>
</dbReference>
<keyword evidence="1" id="KW-1185">Reference proteome</keyword>
<evidence type="ECO:0000313" key="2">
    <source>
        <dbReference type="RefSeq" id="XP_028040377.1"/>
    </source>
</evidence>
<dbReference type="KEGG" id="bman:114250623"/>
<dbReference type="Proteomes" id="UP000504629">
    <property type="component" value="Unplaced"/>
</dbReference>
<organism evidence="1 2">
    <name type="scientific">Bombyx mandarina</name>
    <name type="common">Wild silk moth</name>
    <name type="synonym">Wild silkworm</name>
    <dbReference type="NCBI Taxonomy" id="7092"/>
    <lineage>
        <taxon>Eukaryota</taxon>
        <taxon>Metazoa</taxon>
        <taxon>Ecdysozoa</taxon>
        <taxon>Arthropoda</taxon>
        <taxon>Hexapoda</taxon>
        <taxon>Insecta</taxon>
        <taxon>Pterygota</taxon>
        <taxon>Neoptera</taxon>
        <taxon>Endopterygota</taxon>
        <taxon>Lepidoptera</taxon>
        <taxon>Glossata</taxon>
        <taxon>Ditrysia</taxon>
        <taxon>Bombycoidea</taxon>
        <taxon>Bombycidae</taxon>
        <taxon>Bombycinae</taxon>
        <taxon>Bombyx</taxon>
    </lineage>
</organism>
<proteinExistence type="predicted"/>
<dbReference type="GeneID" id="114250623"/>
<gene>
    <name evidence="2" type="primary">LOC114250623</name>
</gene>
<dbReference type="OrthoDB" id="7444416at2759"/>